<dbReference type="EMBL" id="CM042884">
    <property type="protein sequence ID" value="KAI4370478.1"/>
    <property type="molecule type" value="Genomic_DNA"/>
</dbReference>
<protein>
    <submittedName>
        <fullName evidence="1">Uncharacterized protein</fullName>
    </submittedName>
</protein>
<reference evidence="2" key="1">
    <citation type="journal article" date="2023" name="Front. Plant Sci.">
        <title>Chromosomal-level genome assembly of Melastoma candidum provides insights into trichome evolution.</title>
        <authorList>
            <person name="Zhong Y."/>
            <person name="Wu W."/>
            <person name="Sun C."/>
            <person name="Zou P."/>
            <person name="Liu Y."/>
            <person name="Dai S."/>
            <person name="Zhou R."/>
        </authorList>
    </citation>
    <scope>NUCLEOTIDE SEQUENCE [LARGE SCALE GENOMIC DNA]</scope>
</reference>
<gene>
    <name evidence="1" type="ORF">MLD38_018829</name>
</gene>
<proteinExistence type="predicted"/>
<organism evidence="1 2">
    <name type="scientific">Melastoma candidum</name>
    <dbReference type="NCBI Taxonomy" id="119954"/>
    <lineage>
        <taxon>Eukaryota</taxon>
        <taxon>Viridiplantae</taxon>
        <taxon>Streptophyta</taxon>
        <taxon>Embryophyta</taxon>
        <taxon>Tracheophyta</taxon>
        <taxon>Spermatophyta</taxon>
        <taxon>Magnoliopsida</taxon>
        <taxon>eudicotyledons</taxon>
        <taxon>Gunneridae</taxon>
        <taxon>Pentapetalae</taxon>
        <taxon>rosids</taxon>
        <taxon>malvids</taxon>
        <taxon>Myrtales</taxon>
        <taxon>Melastomataceae</taxon>
        <taxon>Melastomatoideae</taxon>
        <taxon>Melastomateae</taxon>
        <taxon>Melastoma</taxon>
    </lineage>
</organism>
<evidence type="ECO:0000313" key="1">
    <source>
        <dbReference type="EMBL" id="KAI4370478.1"/>
    </source>
</evidence>
<comment type="caution">
    <text evidence="1">The sequence shown here is derived from an EMBL/GenBank/DDBJ whole genome shotgun (WGS) entry which is preliminary data.</text>
</comment>
<keyword evidence="2" id="KW-1185">Reference proteome</keyword>
<evidence type="ECO:0000313" key="2">
    <source>
        <dbReference type="Proteomes" id="UP001057402"/>
    </source>
</evidence>
<sequence>MEPRNTRGTPAEDRCSQPPREAAKMKEKAHENPSTLSPGPRDVFASDHPSLDLTLAHGHETQGHLSWSSKPRSSSNLGANILDPIEVGNSDNESMSSDEVKKVFTCNFCSRDFATSQALGGHQNAHKQERAIAKQHQAVVPMNPTFGPSYLPYNNHPHVSYGSLNPMQFHVYRSFNRNPGQSLSGSPLSVAMQQSMIHPNPTYPGRFGMTGPWLRAPMMGPPSIPVHRNIGNNVNILQGGVGEGSTSSRGMYLRPASNSFYLEQQQPVQQAKNNEEIDLTLKL</sequence>
<dbReference type="Proteomes" id="UP001057402">
    <property type="component" value="Chromosome 5"/>
</dbReference>
<name>A0ACB9QW38_9MYRT</name>
<accession>A0ACB9QW38</accession>